<dbReference type="InterPro" id="IPR051453">
    <property type="entry name" value="MBL_Glyoxalase_II"/>
</dbReference>
<dbReference type="Proteomes" id="UP000003980">
    <property type="component" value="Unassembled WGS sequence"/>
</dbReference>
<keyword evidence="7" id="KW-1185">Reference proteome</keyword>
<dbReference type="GO" id="GO:0046872">
    <property type="term" value="F:metal ion binding"/>
    <property type="evidence" value="ECO:0007669"/>
    <property type="project" value="UniProtKB-KW"/>
</dbReference>
<dbReference type="GO" id="GO:0016787">
    <property type="term" value="F:hydrolase activity"/>
    <property type="evidence" value="ECO:0007669"/>
    <property type="project" value="UniProtKB-KW"/>
</dbReference>
<name>H2C4N0_9CREN</name>
<dbReference type="Pfam" id="PF00753">
    <property type="entry name" value="Lactamase_B"/>
    <property type="match status" value="1"/>
</dbReference>
<dbReference type="OrthoDB" id="197151at2157"/>
<evidence type="ECO:0000256" key="2">
    <source>
        <dbReference type="ARBA" id="ARBA00022723"/>
    </source>
</evidence>
<dbReference type="PANTHER" id="PTHR46233">
    <property type="entry name" value="HYDROXYACYLGLUTATHIONE HYDROLASE GLOC"/>
    <property type="match status" value="1"/>
</dbReference>
<dbReference type="EMBL" id="JH597761">
    <property type="protein sequence ID" value="EHP71048.1"/>
    <property type="molecule type" value="Genomic_DNA"/>
</dbReference>
<evidence type="ECO:0000256" key="4">
    <source>
        <dbReference type="ARBA" id="ARBA00022833"/>
    </source>
</evidence>
<keyword evidence="2" id="KW-0479">Metal-binding</keyword>
<reference evidence="6 7" key="1">
    <citation type="submission" date="2012-01" db="EMBL/GenBank/DDBJ databases">
        <title>Improved High-Quality Draft sequence of Metallosphaera yellowstonensis MK1.</title>
        <authorList>
            <consortium name="US DOE Joint Genome Institute"/>
            <person name="Lucas S."/>
            <person name="Han J."/>
            <person name="Cheng J.-F."/>
            <person name="Goodwin L."/>
            <person name="Pitluck S."/>
            <person name="Peters L."/>
            <person name="Teshima H."/>
            <person name="Detter J.C."/>
            <person name="Han C."/>
            <person name="Tapia R."/>
            <person name="Land M."/>
            <person name="Hauser L."/>
            <person name="Kyrpides N."/>
            <person name="Kozubal M."/>
            <person name="Macur R.E."/>
            <person name="Jay Z."/>
            <person name="Inskeep W."/>
            <person name="Woyke T."/>
        </authorList>
    </citation>
    <scope>NUCLEOTIDE SEQUENCE [LARGE SCALE GENOMIC DNA]</scope>
    <source>
        <strain evidence="6 7">MK1</strain>
    </source>
</reference>
<dbReference type="STRING" id="671065.MetMK1DRAFT_00015520"/>
<comment type="cofactor">
    <cofactor evidence="1">
        <name>Zn(2+)</name>
        <dbReference type="ChEBI" id="CHEBI:29105"/>
    </cofactor>
</comment>
<dbReference type="SMART" id="SM00849">
    <property type="entry name" value="Lactamase_B"/>
    <property type="match status" value="1"/>
</dbReference>
<accession>H2C4N0</accession>
<keyword evidence="3 6" id="KW-0378">Hydrolase</keyword>
<evidence type="ECO:0000256" key="3">
    <source>
        <dbReference type="ARBA" id="ARBA00022801"/>
    </source>
</evidence>
<dbReference type="Gene3D" id="3.60.15.10">
    <property type="entry name" value="Ribonuclease Z/Hydroxyacylglutathione hydrolase-like"/>
    <property type="match status" value="1"/>
</dbReference>
<dbReference type="AlphaFoldDB" id="H2C4N0"/>
<dbReference type="CDD" id="cd06262">
    <property type="entry name" value="metallo-hydrolase-like_MBL-fold"/>
    <property type="match status" value="1"/>
</dbReference>
<sequence length="202" mass="22664">MSLKVFVLGPLNTNSYLLWDRGEAVVIDPGGEPGELISFIKSYNLNLKYVISTHGHFDHVLGVKELVRITGAKFYLNFKDVDLMPLFYDWREKPPAPHDDLRDGQEFRFGSQILQAVSTPGHTMGSTSLLWVGKMFTGDTLFKGTVGRYDLGGDREVLRETLEKLKGMDINEIYPGHGDTTSLKEELKSNPFLNGVVGPDDW</sequence>
<gene>
    <name evidence="6" type="ORF">MetMK1DRAFT_00015520</name>
</gene>
<dbReference type="PANTHER" id="PTHR46233:SF3">
    <property type="entry name" value="HYDROXYACYLGLUTATHIONE HYDROLASE GLOC"/>
    <property type="match status" value="1"/>
</dbReference>
<feature type="domain" description="Metallo-beta-lactamase" evidence="5">
    <location>
        <begin position="12"/>
        <end position="177"/>
    </location>
</feature>
<evidence type="ECO:0000313" key="6">
    <source>
        <dbReference type="EMBL" id="EHP71048.1"/>
    </source>
</evidence>
<dbReference type="InterPro" id="IPR036866">
    <property type="entry name" value="RibonucZ/Hydroxyglut_hydro"/>
</dbReference>
<evidence type="ECO:0000256" key="1">
    <source>
        <dbReference type="ARBA" id="ARBA00001947"/>
    </source>
</evidence>
<dbReference type="HOGENOM" id="CLU_030571_5_2_2"/>
<protein>
    <submittedName>
        <fullName evidence="6">Zn-dependent hydrolase, glyoxylase</fullName>
    </submittedName>
</protein>
<dbReference type="InterPro" id="IPR001279">
    <property type="entry name" value="Metallo-B-lactamas"/>
</dbReference>
<evidence type="ECO:0000313" key="7">
    <source>
        <dbReference type="Proteomes" id="UP000003980"/>
    </source>
</evidence>
<organism evidence="6 7">
    <name type="scientific">Metallosphaera yellowstonensis MK1</name>
    <dbReference type="NCBI Taxonomy" id="671065"/>
    <lineage>
        <taxon>Archaea</taxon>
        <taxon>Thermoproteota</taxon>
        <taxon>Thermoprotei</taxon>
        <taxon>Sulfolobales</taxon>
        <taxon>Sulfolobaceae</taxon>
        <taxon>Metallosphaera</taxon>
    </lineage>
</organism>
<proteinExistence type="predicted"/>
<dbReference type="RefSeq" id="WP_009072132.1">
    <property type="nucleotide sequence ID" value="NZ_JH597761.1"/>
</dbReference>
<dbReference type="eggNOG" id="arCOG00504">
    <property type="taxonomic scope" value="Archaea"/>
</dbReference>
<dbReference type="SUPFAM" id="SSF56281">
    <property type="entry name" value="Metallo-hydrolase/oxidoreductase"/>
    <property type="match status" value="1"/>
</dbReference>
<evidence type="ECO:0000259" key="5">
    <source>
        <dbReference type="SMART" id="SM00849"/>
    </source>
</evidence>
<keyword evidence="4" id="KW-0862">Zinc</keyword>